<dbReference type="VEuPathDB" id="FungiDB:SPPG_05010"/>
<feature type="region of interest" description="Disordered" evidence="3">
    <location>
        <begin position="327"/>
        <end position="358"/>
    </location>
</feature>
<dbReference type="InterPro" id="IPR001138">
    <property type="entry name" value="Zn2Cys6_DnaBD"/>
</dbReference>
<dbReference type="PANTHER" id="PTHR47659">
    <property type="entry name" value="ZN(II)2CYS6 TRANSCRIPTION FACTOR (EUROFUNG)-RELATED"/>
    <property type="match status" value="1"/>
</dbReference>
<dbReference type="OrthoDB" id="2538135at2759"/>
<gene>
    <name evidence="5" type="ORF">SPPG_05010</name>
</gene>
<dbReference type="AlphaFoldDB" id="A0A0L0HFE6"/>
<evidence type="ECO:0000256" key="2">
    <source>
        <dbReference type="ARBA" id="ARBA00023242"/>
    </source>
</evidence>
<dbReference type="InterPro" id="IPR050335">
    <property type="entry name" value="ERT1_acuK_gluconeogen_tf"/>
</dbReference>
<dbReference type="Proteomes" id="UP000053201">
    <property type="component" value="Unassembled WGS sequence"/>
</dbReference>
<evidence type="ECO:0000313" key="6">
    <source>
        <dbReference type="Proteomes" id="UP000053201"/>
    </source>
</evidence>
<organism evidence="5 6">
    <name type="scientific">Spizellomyces punctatus (strain DAOM BR117)</name>
    <dbReference type="NCBI Taxonomy" id="645134"/>
    <lineage>
        <taxon>Eukaryota</taxon>
        <taxon>Fungi</taxon>
        <taxon>Fungi incertae sedis</taxon>
        <taxon>Chytridiomycota</taxon>
        <taxon>Chytridiomycota incertae sedis</taxon>
        <taxon>Chytridiomycetes</taxon>
        <taxon>Spizellomycetales</taxon>
        <taxon>Spizellomycetaceae</taxon>
        <taxon>Spizellomyces</taxon>
    </lineage>
</organism>
<dbReference type="CDD" id="cd00067">
    <property type="entry name" value="GAL4"/>
    <property type="match status" value="1"/>
</dbReference>
<keyword evidence="2" id="KW-0539">Nucleus</keyword>
<dbReference type="PANTHER" id="PTHR47659:SF7">
    <property type="entry name" value="FUNGAL TRANSCRIPTIONAL REGULATORY PROTEIN, N-TERMINAL DOMAIN-CONTAINING PROTEIN"/>
    <property type="match status" value="1"/>
</dbReference>
<dbReference type="STRING" id="645134.A0A0L0HFE6"/>
<dbReference type="EMBL" id="KQ257457">
    <property type="protein sequence ID" value="KNC99624.1"/>
    <property type="molecule type" value="Genomic_DNA"/>
</dbReference>
<keyword evidence="1" id="KW-0479">Metal-binding</keyword>
<proteinExistence type="predicted"/>
<feature type="domain" description="Zn(2)-C6 fungal-type" evidence="4">
    <location>
        <begin position="73"/>
        <end position="102"/>
    </location>
</feature>
<dbReference type="PROSITE" id="PS50048">
    <property type="entry name" value="ZN2_CY6_FUNGAL_2"/>
    <property type="match status" value="1"/>
</dbReference>
<reference evidence="5 6" key="1">
    <citation type="submission" date="2009-08" db="EMBL/GenBank/DDBJ databases">
        <title>The Genome Sequence of Spizellomyces punctatus strain DAOM BR117.</title>
        <authorList>
            <consortium name="The Broad Institute Genome Sequencing Platform"/>
            <person name="Russ C."/>
            <person name="Cuomo C."/>
            <person name="Shea T."/>
            <person name="Young S.K."/>
            <person name="Zeng Q."/>
            <person name="Koehrsen M."/>
            <person name="Haas B."/>
            <person name="Borodovsky M."/>
            <person name="Guigo R."/>
            <person name="Alvarado L."/>
            <person name="Berlin A."/>
            <person name="Bochicchio J."/>
            <person name="Borenstein D."/>
            <person name="Chapman S."/>
            <person name="Chen Z."/>
            <person name="Engels R."/>
            <person name="Freedman E."/>
            <person name="Gellesch M."/>
            <person name="Goldberg J."/>
            <person name="Griggs A."/>
            <person name="Gujja S."/>
            <person name="Heiman D."/>
            <person name="Hepburn T."/>
            <person name="Howarth C."/>
            <person name="Jen D."/>
            <person name="Larson L."/>
            <person name="Lewis B."/>
            <person name="Mehta T."/>
            <person name="Park D."/>
            <person name="Pearson M."/>
            <person name="Roberts A."/>
            <person name="Saif S."/>
            <person name="Shenoy N."/>
            <person name="Sisk P."/>
            <person name="Stolte C."/>
            <person name="Sykes S."/>
            <person name="Thomson T."/>
            <person name="Walk T."/>
            <person name="White J."/>
            <person name="Yandava C."/>
            <person name="Burger G."/>
            <person name="Gray M.W."/>
            <person name="Holland P.W.H."/>
            <person name="King N."/>
            <person name="Lang F.B.F."/>
            <person name="Roger A.J."/>
            <person name="Ruiz-Trillo I."/>
            <person name="Lander E."/>
            <person name="Nusbaum C."/>
        </authorList>
    </citation>
    <scope>NUCLEOTIDE SEQUENCE [LARGE SCALE GENOMIC DNA]</scope>
    <source>
        <strain evidence="5 6">DAOM BR117</strain>
    </source>
</reference>
<evidence type="ECO:0000256" key="3">
    <source>
        <dbReference type="SAM" id="MobiDB-lite"/>
    </source>
</evidence>
<evidence type="ECO:0000313" key="5">
    <source>
        <dbReference type="EMBL" id="KNC99624.1"/>
    </source>
</evidence>
<accession>A0A0L0HFE6</accession>
<name>A0A0L0HFE6_SPIPD</name>
<dbReference type="RefSeq" id="XP_016607664.1">
    <property type="nucleotide sequence ID" value="XM_016753250.1"/>
</dbReference>
<feature type="compositionally biased region" description="Low complexity" evidence="3">
    <location>
        <begin position="161"/>
        <end position="174"/>
    </location>
</feature>
<protein>
    <recommendedName>
        <fullName evidence="4">Zn(2)-C6 fungal-type domain-containing protein</fullName>
    </recommendedName>
</protein>
<feature type="compositionally biased region" description="Polar residues" evidence="3">
    <location>
        <begin position="127"/>
        <end position="142"/>
    </location>
</feature>
<sequence length="410" mass="44820">MQLPTFSSSGRRYSHGSALMGSSFSGLDARQTIDPSISSISLRAKRRKSCVGSLSSPDAGDDAPKKRKQVKNACVNCQKACKKCEIARPCPRCVRYGLEATCHDSVRKERKKGVSRGPYKRKDERSASQSPEPAELSNSSGHPTHELGTAKRDYSEEDHTSPSPVSSQEPSEASTSRPASPVVHEITTQDDSSEQKWDKLAILSDLCTAVLEHSAYHGGGSLAHLADVSSQESARLLLDDPARGYVQNGYSTTFGGISPSDEIIKQEEIEDQNPAQAGPVQAGPASWYDEKPMQAGPALTRSYPVMTTPSRPAYSPPQHVYTQLSIHTTQHQQQGNNHPRRDSGYSHSPPPSKESFITLPPIRETFPEHIISDRMIMEPRPDASSPCYGWGRGVTMDEFTSVSFGVLRRV</sequence>
<dbReference type="InParanoid" id="A0A0L0HFE6"/>
<dbReference type="GO" id="GO:0000981">
    <property type="term" value="F:DNA-binding transcription factor activity, RNA polymerase II-specific"/>
    <property type="evidence" value="ECO:0007669"/>
    <property type="project" value="InterPro"/>
</dbReference>
<dbReference type="eggNOG" id="ENOG502S5JI">
    <property type="taxonomic scope" value="Eukaryota"/>
</dbReference>
<evidence type="ECO:0000259" key="4">
    <source>
        <dbReference type="PROSITE" id="PS50048"/>
    </source>
</evidence>
<keyword evidence="6" id="KW-1185">Reference proteome</keyword>
<feature type="region of interest" description="Disordered" evidence="3">
    <location>
        <begin position="106"/>
        <end position="195"/>
    </location>
</feature>
<dbReference type="GO" id="GO:0008270">
    <property type="term" value="F:zinc ion binding"/>
    <property type="evidence" value="ECO:0007669"/>
    <property type="project" value="InterPro"/>
</dbReference>
<feature type="region of interest" description="Disordered" evidence="3">
    <location>
        <begin position="43"/>
        <end position="67"/>
    </location>
</feature>
<feature type="compositionally biased region" description="Basic and acidic residues" evidence="3">
    <location>
        <begin position="143"/>
        <end position="160"/>
    </location>
</feature>
<dbReference type="GeneID" id="27688430"/>
<evidence type="ECO:0000256" key="1">
    <source>
        <dbReference type="ARBA" id="ARBA00022723"/>
    </source>
</evidence>